<reference evidence="2 3" key="1">
    <citation type="submission" date="2020-08" db="EMBL/GenBank/DDBJ databases">
        <title>Pseudomonas sp. nov.</title>
        <authorList>
            <person name="Gieschler S."/>
            <person name="Fiedler G."/>
            <person name="Brinks E."/>
            <person name="Boehnlein C."/>
            <person name="Franz C.M.A.P."/>
            <person name="Kabisch J."/>
        </authorList>
    </citation>
    <scope>NUCLEOTIDE SEQUENCE [LARGE SCALE GENOMIC DNA]</scope>
    <source>
        <strain evidence="2 3">MBT-1</strain>
    </source>
</reference>
<dbReference type="SUPFAM" id="SSF55681">
    <property type="entry name" value="Class II aaRS and biotin synthetases"/>
    <property type="match status" value="1"/>
</dbReference>
<dbReference type="PROSITE" id="PS51733">
    <property type="entry name" value="BPL_LPL_CATALYTIC"/>
    <property type="match status" value="1"/>
</dbReference>
<dbReference type="GO" id="GO:0016874">
    <property type="term" value="F:ligase activity"/>
    <property type="evidence" value="ECO:0007669"/>
    <property type="project" value="UniProtKB-KW"/>
</dbReference>
<evidence type="ECO:0000259" key="1">
    <source>
        <dbReference type="PROSITE" id="PS51733"/>
    </source>
</evidence>
<feature type="domain" description="BPL/LPL catalytic" evidence="1">
    <location>
        <begin position="36"/>
        <end position="246"/>
    </location>
</feature>
<organism evidence="2 3">
    <name type="scientific">Pseudomonas kielensis</name>
    <dbReference type="NCBI Taxonomy" id="2762577"/>
    <lineage>
        <taxon>Bacteria</taxon>
        <taxon>Pseudomonadati</taxon>
        <taxon>Pseudomonadota</taxon>
        <taxon>Gammaproteobacteria</taxon>
        <taxon>Pseudomonadales</taxon>
        <taxon>Pseudomonadaceae</taxon>
        <taxon>Pseudomonas</taxon>
    </lineage>
</organism>
<evidence type="ECO:0000313" key="3">
    <source>
        <dbReference type="Proteomes" id="UP000526003"/>
    </source>
</evidence>
<dbReference type="EMBL" id="JACMYG010000003">
    <property type="protein sequence ID" value="MBC2688833.1"/>
    <property type="molecule type" value="Genomic_DNA"/>
</dbReference>
<keyword evidence="3" id="KW-1185">Reference proteome</keyword>
<evidence type="ECO:0000313" key="2">
    <source>
        <dbReference type="EMBL" id="MBC2688833.1"/>
    </source>
</evidence>
<dbReference type="Proteomes" id="UP000526003">
    <property type="component" value="Unassembled WGS sequence"/>
</dbReference>
<dbReference type="AlphaFoldDB" id="A0A7X1GC25"/>
<sequence>MSALCGNPPAEPKLFGARLQCAYAEQAWIKEQLAVGIGGPQLALVEYLRPALIYGRRGGDQEAAQRRAGALGYGVARRSSGGGAVLAGPWLLGVELLLPHSHVLAQLSPVESFRWFGRCWQHVLREQGYASRLADAASIATHNAAAQAAAVDWICFAGLGHGELLDTEGRKLLGLAQYRGRAGVLLSAGLLLAATPWEDLEWIHLGQRTRYSTMQQQASAGLPGLQRDLLCQRLVLTLQAELASAS</sequence>
<dbReference type="InterPro" id="IPR050664">
    <property type="entry name" value="Octanoyltrans_LipM/LipL"/>
</dbReference>
<name>A0A7X1GC25_9PSED</name>
<dbReference type="Gene3D" id="3.30.930.10">
    <property type="entry name" value="Bira Bifunctional Protein, Domain 2"/>
    <property type="match status" value="1"/>
</dbReference>
<dbReference type="PANTHER" id="PTHR43679:SF2">
    <property type="entry name" value="OCTANOYL-[GCVH]:PROTEIN N-OCTANOYLTRANSFERASE"/>
    <property type="match status" value="1"/>
</dbReference>
<protein>
    <submittedName>
        <fullName evidence="2">Ligase</fullName>
    </submittedName>
</protein>
<dbReference type="InterPro" id="IPR045864">
    <property type="entry name" value="aa-tRNA-synth_II/BPL/LPL"/>
</dbReference>
<dbReference type="Pfam" id="PF21948">
    <property type="entry name" value="LplA-B_cat"/>
    <property type="match status" value="1"/>
</dbReference>
<dbReference type="PANTHER" id="PTHR43679">
    <property type="entry name" value="OCTANOYLTRANSFERASE LIPM-RELATED"/>
    <property type="match status" value="1"/>
</dbReference>
<accession>A0A7X1GC25</accession>
<dbReference type="InterPro" id="IPR004143">
    <property type="entry name" value="BPL_LPL_catalytic"/>
</dbReference>
<proteinExistence type="predicted"/>
<dbReference type="RefSeq" id="WP_182344435.1">
    <property type="nucleotide sequence ID" value="NZ_CP090311.1"/>
</dbReference>
<keyword evidence="2" id="KW-0436">Ligase</keyword>
<gene>
    <name evidence="2" type="ORF">H7995_03360</name>
</gene>
<comment type="caution">
    <text evidence="2">The sequence shown here is derived from an EMBL/GenBank/DDBJ whole genome shotgun (WGS) entry which is preliminary data.</text>
</comment>